<evidence type="ECO:0000313" key="1">
    <source>
        <dbReference type="EMBL" id="DAD52718.1"/>
    </source>
</evidence>
<accession>A0A8S5L4T5</accession>
<protein>
    <submittedName>
        <fullName evidence="1">Coat protein</fullName>
    </submittedName>
</protein>
<dbReference type="KEGG" id="vg:80397178"/>
<dbReference type="Proteomes" id="UP000676932">
    <property type="component" value="Segment"/>
</dbReference>
<gene>
    <name evidence="1" type="primary">SRR7976310_2_2</name>
</gene>
<keyword evidence="1" id="KW-0946">Virion</keyword>
<dbReference type="RefSeq" id="YP_010768944.1">
    <property type="nucleotide sequence ID" value="NC_073834.1"/>
</dbReference>
<dbReference type="GO" id="GO:0019028">
    <property type="term" value="C:viral capsid"/>
    <property type="evidence" value="ECO:0007669"/>
    <property type="project" value="UniProtKB-KW"/>
</dbReference>
<dbReference type="GeneID" id="80397178"/>
<keyword evidence="1" id="KW-0167">Capsid protein</keyword>
<proteinExistence type="predicted"/>
<reference evidence="1" key="1">
    <citation type="submission" date="2020-09" db="EMBL/GenBank/DDBJ databases">
        <title>Leviviricetes taxonomy.</title>
        <authorList>
            <person name="Stockdale S.R."/>
            <person name="Callanan J."/>
            <person name="Adriaenssens E.M."/>
            <person name="Kuhn J.H."/>
            <person name="Rumnieks J."/>
            <person name="Shkoporov A."/>
            <person name="Draper L.A."/>
            <person name="Ross P."/>
            <person name="Hill C."/>
        </authorList>
    </citation>
    <scope>NUCLEOTIDE SEQUENCE</scope>
</reference>
<organism evidence="1 2">
    <name type="scientific">ssRNA phage SRR7976310_2</name>
    <dbReference type="NCBI Taxonomy" id="2786680"/>
    <lineage>
        <taxon>Viruses</taxon>
        <taxon>Riboviria</taxon>
        <taxon>Orthornavirae</taxon>
        <taxon>Lenarviricota</taxon>
        <taxon>Leviviricetes</taxon>
        <taxon>Norzivirales</taxon>
        <taxon>Atkinsviridae</taxon>
        <taxon>Alkesdovirus</taxon>
        <taxon>Alkesdovirus pelovicinum</taxon>
        <taxon>Rainacovirus pelovicinum</taxon>
    </lineage>
</organism>
<evidence type="ECO:0000313" key="2">
    <source>
        <dbReference type="Proteomes" id="UP000676932"/>
    </source>
</evidence>
<keyword evidence="2" id="KW-1185">Reference proteome</keyword>
<dbReference type="EMBL" id="BK014185">
    <property type="protein sequence ID" value="DAD52718.1"/>
    <property type="molecule type" value="Genomic_RNA"/>
</dbReference>
<sequence>MSIGVTSPITGAAQTGLTSPTYTVVTDTAPPGNPGKQVAVTALGGTQTGVNTHSIAAPFTINFTRPGTLRVLGQPNPVTGVISLVPANTFKCIVRKGVLPLAGQPFRVMNFTATIDVPAGADLADPQNVRACISAGIGALNQQSVGLGDMAINGVL</sequence>
<name>A0A8S5L4T5_9VIRU</name>